<organism evidence="2 3">
    <name type="scientific">Eumeta variegata</name>
    <name type="common">Bagworm moth</name>
    <name type="synonym">Eumeta japonica</name>
    <dbReference type="NCBI Taxonomy" id="151549"/>
    <lineage>
        <taxon>Eukaryota</taxon>
        <taxon>Metazoa</taxon>
        <taxon>Ecdysozoa</taxon>
        <taxon>Arthropoda</taxon>
        <taxon>Hexapoda</taxon>
        <taxon>Insecta</taxon>
        <taxon>Pterygota</taxon>
        <taxon>Neoptera</taxon>
        <taxon>Endopterygota</taxon>
        <taxon>Lepidoptera</taxon>
        <taxon>Glossata</taxon>
        <taxon>Ditrysia</taxon>
        <taxon>Tineoidea</taxon>
        <taxon>Psychidae</taxon>
        <taxon>Oiketicinae</taxon>
        <taxon>Eumeta</taxon>
    </lineage>
</organism>
<protein>
    <submittedName>
        <fullName evidence="2">Uncharacterized protein</fullName>
    </submittedName>
</protein>
<evidence type="ECO:0000256" key="1">
    <source>
        <dbReference type="SAM" id="MobiDB-lite"/>
    </source>
</evidence>
<comment type="caution">
    <text evidence="2">The sequence shown here is derived from an EMBL/GenBank/DDBJ whole genome shotgun (WGS) entry which is preliminary data.</text>
</comment>
<evidence type="ECO:0000313" key="3">
    <source>
        <dbReference type="Proteomes" id="UP000299102"/>
    </source>
</evidence>
<name>A0A4C1XU10_EUMVA</name>
<feature type="region of interest" description="Disordered" evidence="1">
    <location>
        <begin position="1"/>
        <end position="59"/>
    </location>
</feature>
<proteinExistence type="predicted"/>
<accession>A0A4C1XU10</accession>
<gene>
    <name evidence="2" type="ORF">EVAR_98390_1</name>
</gene>
<dbReference type="Proteomes" id="UP000299102">
    <property type="component" value="Unassembled WGS sequence"/>
</dbReference>
<feature type="compositionally biased region" description="Basic and acidic residues" evidence="1">
    <location>
        <begin position="24"/>
        <end position="33"/>
    </location>
</feature>
<feature type="compositionally biased region" description="Basic and acidic residues" evidence="1">
    <location>
        <begin position="48"/>
        <end position="59"/>
    </location>
</feature>
<keyword evidence="3" id="KW-1185">Reference proteome</keyword>
<reference evidence="2 3" key="1">
    <citation type="journal article" date="2019" name="Commun. Biol.">
        <title>The bagworm genome reveals a unique fibroin gene that provides high tensile strength.</title>
        <authorList>
            <person name="Kono N."/>
            <person name="Nakamura H."/>
            <person name="Ohtoshi R."/>
            <person name="Tomita M."/>
            <person name="Numata K."/>
            <person name="Arakawa K."/>
        </authorList>
    </citation>
    <scope>NUCLEOTIDE SEQUENCE [LARGE SCALE GENOMIC DNA]</scope>
</reference>
<feature type="region of interest" description="Disordered" evidence="1">
    <location>
        <begin position="85"/>
        <end position="110"/>
    </location>
</feature>
<feature type="compositionally biased region" description="Basic and acidic residues" evidence="1">
    <location>
        <begin position="95"/>
        <end position="109"/>
    </location>
</feature>
<dbReference type="EMBL" id="BGZK01000936">
    <property type="protein sequence ID" value="GBP65677.1"/>
    <property type="molecule type" value="Genomic_DNA"/>
</dbReference>
<dbReference type="AlphaFoldDB" id="A0A4C1XU10"/>
<evidence type="ECO:0000313" key="2">
    <source>
        <dbReference type="EMBL" id="GBP65677.1"/>
    </source>
</evidence>
<sequence>MTDDGGNDSRYARKRLQPFTENEGSARTRHGNEQVELDGIEQGNTTLKGHDTAREGDTNKELAETATLTEIRIEIGNAKDVVTDSVTGRRRGRKNRFDDPVRAESRTKASIDLASGRLFADHERARARATN</sequence>